<name>A0A5B7ING8_PORTR</name>
<organism evidence="2 3">
    <name type="scientific">Portunus trituberculatus</name>
    <name type="common">Swimming crab</name>
    <name type="synonym">Neptunus trituberculatus</name>
    <dbReference type="NCBI Taxonomy" id="210409"/>
    <lineage>
        <taxon>Eukaryota</taxon>
        <taxon>Metazoa</taxon>
        <taxon>Ecdysozoa</taxon>
        <taxon>Arthropoda</taxon>
        <taxon>Crustacea</taxon>
        <taxon>Multicrustacea</taxon>
        <taxon>Malacostraca</taxon>
        <taxon>Eumalacostraca</taxon>
        <taxon>Eucarida</taxon>
        <taxon>Decapoda</taxon>
        <taxon>Pleocyemata</taxon>
        <taxon>Brachyura</taxon>
        <taxon>Eubrachyura</taxon>
        <taxon>Portunoidea</taxon>
        <taxon>Portunidae</taxon>
        <taxon>Portuninae</taxon>
        <taxon>Portunus</taxon>
    </lineage>
</organism>
<sequence length="126" mass="13913">MKIGTSPHVPFPRQPPLISKTHFPTHQVYHRGVSGATMVSPDYRASAPLPLSPCFPVLFLHNSCSHLPKFTSHTLKHSLKGWFGRAHHLLPSTGQPRHAGGASAGRGRRGAHYGGERRDVDPRQCW</sequence>
<feature type="compositionally biased region" description="Basic and acidic residues" evidence="1">
    <location>
        <begin position="114"/>
        <end position="126"/>
    </location>
</feature>
<dbReference type="AlphaFoldDB" id="A0A5B7ING8"/>
<evidence type="ECO:0000313" key="3">
    <source>
        <dbReference type="Proteomes" id="UP000324222"/>
    </source>
</evidence>
<dbReference type="Proteomes" id="UP000324222">
    <property type="component" value="Unassembled WGS sequence"/>
</dbReference>
<protein>
    <submittedName>
        <fullName evidence="2">Uncharacterized protein</fullName>
    </submittedName>
</protein>
<reference evidence="2 3" key="1">
    <citation type="submission" date="2019-05" db="EMBL/GenBank/DDBJ databases">
        <title>Another draft genome of Portunus trituberculatus and its Hox gene families provides insights of decapod evolution.</title>
        <authorList>
            <person name="Jeong J.-H."/>
            <person name="Song I."/>
            <person name="Kim S."/>
            <person name="Choi T."/>
            <person name="Kim D."/>
            <person name="Ryu S."/>
            <person name="Kim W."/>
        </authorList>
    </citation>
    <scope>NUCLEOTIDE SEQUENCE [LARGE SCALE GENOMIC DNA]</scope>
    <source>
        <tissue evidence="2">Muscle</tissue>
    </source>
</reference>
<gene>
    <name evidence="2" type="ORF">E2C01_078301</name>
</gene>
<comment type="caution">
    <text evidence="2">The sequence shown here is derived from an EMBL/GenBank/DDBJ whole genome shotgun (WGS) entry which is preliminary data.</text>
</comment>
<accession>A0A5B7ING8</accession>
<evidence type="ECO:0000256" key="1">
    <source>
        <dbReference type="SAM" id="MobiDB-lite"/>
    </source>
</evidence>
<proteinExistence type="predicted"/>
<keyword evidence="3" id="KW-1185">Reference proteome</keyword>
<evidence type="ECO:0000313" key="2">
    <source>
        <dbReference type="EMBL" id="MPC83589.1"/>
    </source>
</evidence>
<feature type="region of interest" description="Disordered" evidence="1">
    <location>
        <begin position="90"/>
        <end position="126"/>
    </location>
</feature>
<dbReference type="EMBL" id="VSRR010062888">
    <property type="protein sequence ID" value="MPC83589.1"/>
    <property type="molecule type" value="Genomic_DNA"/>
</dbReference>